<evidence type="ECO:0000313" key="1">
    <source>
        <dbReference type="EMBL" id="KAF2272340.1"/>
    </source>
</evidence>
<dbReference type="RefSeq" id="XP_033649879.1">
    <property type="nucleotide sequence ID" value="XM_033793773.1"/>
</dbReference>
<name>A0A6A6J6Z5_WESOR</name>
<protein>
    <submittedName>
        <fullName evidence="1">Uncharacterized protein</fullName>
    </submittedName>
</protein>
<dbReference type="Proteomes" id="UP000800097">
    <property type="component" value="Unassembled WGS sequence"/>
</dbReference>
<accession>A0A6A6J6Z5</accession>
<dbReference type="EMBL" id="ML986522">
    <property type="protein sequence ID" value="KAF2272340.1"/>
    <property type="molecule type" value="Genomic_DNA"/>
</dbReference>
<proteinExistence type="predicted"/>
<gene>
    <name evidence="1" type="ORF">EI97DRAFT_211460</name>
</gene>
<evidence type="ECO:0000313" key="2">
    <source>
        <dbReference type="Proteomes" id="UP000800097"/>
    </source>
</evidence>
<reference evidence="1" key="1">
    <citation type="journal article" date="2020" name="Stud. Mycol.">
        <title>101 Dothideomycetes genomes: a test case for predicting lifestyles and emergence of pathogens.</title>
        <authorList>
            <person name="Haridas S."/>
            <person name="Albert R."/>
            <person name="Binder M."/>
            <person name="Bloem J."/>
            <person name="Labutti K."/>
            <person name="Salamov A."/>
            <person name="Andreopoulos B."/>
            <person name="Baker S."/>
            <person name="Barry K."/>
            <person name="Bills G."/>
            <person name="Bluhm B."/>
            <person name="Cannon C."/>
            <person name="Castanera R."/>
            <person name="Culley D."/>
            <person name="Daum C."/>
            <person name="Ezra D."/>
            <person name="Gonzalez J."/>
            <person name="Henrissat B."/>
            <person name="Kuo A."/>
            <person name="Liang C."/>
            <person name="Lipzen A."/>
            <person name="Lutzoni F."/>
            <person name="Magnuson J."/>
            <person name="Mondo S."/>
            <person name="Nolan M."/>
            <person name="Ohm R."/>
            <person name="Pangilinan J."/>
            <person name="Park H.-J."/>
            <person name="Ramirez L."/>
            <person name="Alfaro M."/>
            <person name="Sun H."/>
            <person name="Tritt A."/>
            <person name="Yoshinaga Y."/>
            <person name="Zwiers L.-H."/>
            <person name="Turgeon B."/>
            <person name="Goodwin S."/>
            <person name="Spatafora J."/>
            <person name="Crous P."/>
            <person name="Grigoriev I."/>
        </authorList>
    </citation>
    <scope>NUCLEOTIDE SEQUENCE</scope>
    <source>
        <strain evidence="1">CBS 379.55</strain>
    </source>
</reference>
<dbReference type="AlphaFoldDB" id="A0A6A6J6Z5"/>
<organism evidence="1 2">
    <name type="scientific">Westerdykella ornata</name>
    <dbReference type="NCBI Taxonomy" id="318751"/>
    <lineage>
        <taxon>Eukaryota</taxon>
        <taxon>Fungi</taxon>
        <taxon>Dikarya</taxon>
        <taxon>Ascomycota</taxon>
        <taxon>Pezizomycotina</taxon>
        <taxon>Dothideomycetes</taxon>
        <taxon>Pleosporomycetidae</taxon>
        <taxon>Pleosporales</taxon>
        <taxon>Sporormiaceae</taxon>
        <taxon>Westerdykella</taxon>
    </lineage>
</organism>
<sequence length="198" mass="22443">MDSLYDKLGNGWLRGAGECASYSYWTPAHLEIRWLRVFVHLPRTASGLRTARPVGARSLNIHLNNVHGRQRTTVACMHRPPPPIHLLRAARVATAEMATPSPSIKSPLVFAQRSLSLYSFFRLCSSHLLSLPHQSHSLFQRPSFVKTCPSFILCENHTILYPIQQHIHCRARTLSSVVFTRSLLPQLISPSRTKTRYP</sequence>
<keyword evidence="2" id="KW-1185">Reference proteome</keyword>
<dbReference type="GeneID" id="54546948"/>